<dbReference type="EMBL" id="QSON01000032">
    <property type="protein sequence ID" value="RGI95350.1"/>
    <property type="molecule type" value="Genomic_DNA"/>
</dbReference>
<dbReference type="RefSeq" id="WP_117624043.1">
    <property type="nucleotide sequence ID" value="NZ_CABJBJ010000045.1"/>
</dbReference>
<dbReference type="Proteomes" id="UP000263014">
    <property type="component" value="Unassembled WGS sequence"/>
</dbReference>
<organism evidence="1 2">
    <name type="scientific">Hungatella hathewayi</name>
    <dbReference type="NCBI Taxonomy" id="154046"/>
    <lineage>
        <taxon>Bacteria</taxon>
        <taxon>Bacillati</taxon>
        <taxon>Bacillota</taxon>
        <taxon>Clostridia</taxon>
        <taxon>Lachnospirales</taxon>
        <taxon>Lachnospiraceae</taxon>
        <taxon>Hungatella</taxon>
    </lineage>
</organism>
<evidence type="ECO:0000313" key="1">
    <source>
        <dbReference type="EMBL" id="RGI95350.1"/>
    </source>
</evidence>
<sequence length="177" mass="20851">MRFFTMEQDRTLWDMIQFRDFDIAGPRHIFYKEDADDIDPSATLYLAAESGETAPDYIQFPVHMVSDTVKKVLDMYEDDMVFRTIVITSKESEMLKVYHHLLLERLDMFSEQTEFYPNGSIKRLVLDAKKIGEHKVFMLNDKRFTNPYVSLEVVESLLRRGVVGIIWKEVEVEGWPN</sequence>
<comment type="caution">
    <text evidence="1">The sequence shown here is derived from an EMBL/GenBank/DDBJ whole genome shotgun (WGS) entry which is preliminary data.</text>
</comment>
<gene>
    <name evidence="1" type="ORF">DXD79_32320</name>
</gene>
<dbReference type="AlphaFoldDB" id="A0A374NWK0"/>
<name>A0A374NWK0_9FIRM</name>
<reference evidence="1 2" key="1">
    <citation type="submission" date="2018-08" db="EMBL/GenBank/DDBJ databases">
        <title>A genome reference for cultivated species of the human gut microbiota.</title>
        <authorList>
            <person name="Zou Y."/>
            <person name="Xue W."/>
            <person name="Luo G."/>
        </authorList>
    </citation>
    <scope>NUCLEOTIDE SEQUENCE [LARGE SCALE GENOMIC DNA]</scope>
    <source>
        <strain evidence="1 2">TM09-12</strain>
    </source>
</reference>
<proteinExistence type="predicted"/>
<protein>
    <submittedName>
        <fullName evidence="1">Uncharacterized protein</fullName>
    </submittedName>
</protein>
<evidence type="ECO:0000313" key="2">
    <source>
        <dbReference type="Proteomes" id="UP000263014"/>
    </source>
</evidence>
<accession>A0A374NWK0</accession>